<dbReference type="PANTHER" id="PTHR33908">
    <property type="entry name" value="MANNOSYLTRANSFERASE YKCB-RELATED"/>
    <property type="match status" value="1"/>
</dbReference>
<feature type="transmembrane region" description="Helical" evidence="8">
    <location>
        <begin position="369"/>
        <end position="385"/>
    </location>
</feature>
<dbReference type="GO" id="GO:0016763">
    <property type="term" value="F:pentosyltransferase activity"/>
    <property type="evidence" value="ECO:0007669"/>
    <property type="project" value="TreeGrafter"/>
</dbReference>
<dbReference type="Proteomes" id="UP000178999">
    <property type="component" value="Unassembled WGS sequence"/>
</dbReference>
<dbReference type="InterPro" id="IPR050297">
    <property type="entry name" value="LipidA_mod_glycosyltrf_83"/>
</dbReference>
<feature type="transmembrane region" description="Helical" evidence="8">
    <location>
        <begin position="95"/>
        <end position="112"/>
    </location>
</feature>
<dbReference type="GO" id="GO:0009103">
    <property type="term" value="P:lipopolysaccharide biosynthetic process"/>
    <property type="evidence" value="ECO:0007669"/>
    <property type="project" value="UniProtKB-ARBA"/>
</dbReference>
<evidence type="ECO:0000256" key="5">
    <source>
        <dbReference type="ARBA" id="ARBA00022692"/>
    </source>
</evidence>
<keyword evidence="7 8" id="KW-0472">Membrane</keyword>
<organism evidence="10 11">
    <name type="scientific">Candidatus Woesebacteria bacterium RIFOXYB1_FULL_38_16</name>
    <dbReference type="NCBI Taxonomy" id="1802538"/>
    <lineage>
        <taxon>Bacteria</taxon>
        <taxon>Candidatus Woeseibacteriota</taxon>
    </lineage>
</organism>
<feature type="transmembrane region" description="Helical" evidence="8">
    <location>
        <begin position="392"/>
        <end position="411"/>
    </location>
</feature>
<proteinExistence type="predicted"/>
<keyword evidence="2" id="KW-1003">Cell membrane</keyword>
<feature type="domain" description="Glycosyltransferase RgtA/B/C/D-like" evidence="9">
    <location>
        <begin position="74"/>
        <end position="228"/>
    </location>
</feature>
<feature type="transmembrane region" description="Helical" evidence="8">
    <location>
        <begin position="169"/>
        <end position="200"/>
    </location>
</feature>
<gene>
    <name evidence="10" type="ORF">A2382_00555</name>
</gene>
<sequence length="548" mass="63589">MKISKIIKQYGLLLILGLALVVRLYKIDVIPPHLTSDEAALGYNAYSVLKTGRDEYGSLFPIIFKSFGDYKPGLYVYFTVPTVGIFGLNEFSVRLVSVLAGVLAVFVLYEIVKRLTQNSNLALIASFVLSLNPWHIFFSRGAWEVNLSLTLTLLGILFFLFSLKKEKWLLVSAIFFGSTFVCYQGAKLSTLIVLVILFCIYRREIFQFKSKVMLISLFIGFLITLPIISSVFQGKVGRLSVFSVFSYPREDESLNHFLQEAGVSRDSLVYRIYYSESLNFFRGILGRWFNHFSLRFLFFEGDWQNLRHSAPYHGVMLLGDIVFLVTGIWVLIRRKIGKFEQLVFGWLVLSSLPAVLSRDQVQAVRAYNMLIPLVIIVALGVNQFLKYRWSKLMLAVLYLGGLVYFFESYFIQMPYLRSRDWNYGYKQIVEYITPIQDDYNEVRIQQSFAQPYIYFLFYQKYDPSEYQKTATLVDSEYKFDVGKVEELGDRIKFVNITWENERANPRNLVVADTVMAPVENVPVDDYTVLKEIKYLDRIYTAFRIMEIK</sequence>
<feature type="transmembrane region" description="Helical" evidence="8">
    <location>
        <begin position="145"/>
        <end position="163"/>
    </location>
</feature>
<evidence type="ECO:0000256" key="2">
    <source>
        <dbReference type="ARBA" id="ARBA00022475"/>
    </source>
</evidence>
<dbReference type="PANTHER" id="PTHR33908:SF11">
    <property type="entry name" value="MEMBRANE PROTEIN"/>
    <property type="match status" value="1"/>
</dbReference>
<accession>A0A1F8CSM6</accession>
<evidence type="ECO:0000313" key="11">
    <source>
        <dbReference type="Proteomes" id="UP000178999"/>
    </source>
</evidence>
<dbReference type="GO" id="GO:0005886">
    <property type="term" value="C:plasma membrane"/>
    <property type="evidence" value="ECO:0007669"/>
    <property type="project" value="UniProtKB-SubCell"/>
</dbReference>
<dbReference type="InterPro" id="IPR038731">
    <property type="entry name" value="RgtA/B/C-like"/>
</dbReference>
<evidence type="ECO:0000313" key="10">
    <source>
        <dbReference type="EMBL" id="OGM79261.1"/>
    </source>
</evidence>
<keyword evidence="3" id="KW-0328">Glycosyltransferase</keyword>
<keyword evidence="4" id="KW-0808">Transferase</keyword>
<feature type="transmembrane region" description="Helical" evidence="8">
    <location>
        <begin position="339"/>
        <end position="357"/>
    </location>
</feature>
<evidence type="ECO:0000256" key="6">
    <source>
        <dbReference type="ARBA" id="ARBA00022989"/>
    </source>
</evidence>
<comment type="caution">
    <text evidence="10">The sequence shown here is derived from an EMBL/GenBank/DDBJ whole genome shotgun (WGS) entry which is preliminary data.</text>
</comment>
<evidence type="ECO:0000256" key="1">
    <source>
        <dbReference type="ARBA" id="ARBA00004651"/>
    </source>
</evidence>
<name>A0A1F8CSM6_9BACT</name>
<dbReference type="Pfam" id="PF13231">
    <property type="entry name" value="PMT_2"/>
    <property type="match status" value="1"/>
</dbReference>
<comment type="subcellular location">
    <subcellularLocation>
        <location evidence="1">Cell membrane</location>
        <topology evidence="1">Multi-pass membrane protein</topology>
    </subcellularLocation>
</comment>
<feature type="transmembrane region" description="Helical" evidence="8">
    <location>
        <begin position="118"/>
        <end position="138"/>
    </location>
</feature>
<protein>
    <recommendedName>
        <fullName evidence="9">Glycosyltransferase RgtA/B/C/D-like domain-containing protein</fullName>
    </recommendedName>
</protein>
<keyword evidence="6 8" id="KW-1133">Transmembrane helix</keyword>
<dbReference type="AlphaFoldDB" id="A0A1F8CSM6"/>
<feature type="transmembrane region" description="Helical" evidence="8">
    <location>
        <begin position="212"/>
        <end position="232"/>
    </location>
</feature>
<evidence type="ECO:0000259" key="9">
    <source>
        <dbReference type="Pfam" id="PF13231"/>
    </source>
</evidence>
<feature type="transmembrane region" description="Helical" evidence="8">
    <location>
        <begin position="312"/>
        <end position="332"/>
    </location>
</feature>
<reference evidence="10 11" key="1">
    <citation type="journal article" date="2016" name="Nat. Commun.">
        <title>Thousands of microbial genomes shed light on interconnected biogeochemical processes in an aquifer system.</title>
        <authorList>
            <person name="Anantharaman K."/>
            <person name="Brown C.T."/>
            <person name="Hug L.A."/>
            <person name="Sharon I."/>
            <person name="Castelle C.J."/>
            <person name="Probst A.J."/>
            <person name="Thomas B.C."/>
            <person name="Singh A."/>
            <person name="Wilkins M.J."/>
            <person name="Karaoz U."/>
            <person name="Brodie E.L."/>
            <person name="Williams K.H."/>
            <person name="Hubbard S.S."/>
            <person name="Banfield J.F."/>
        </authorList>
    </citation>
    <scope>NUCLEOTIDE SEQUENCE [LARGE SCALE GENOMIC DNA]</scope>
</reference>
<dbReference type="EMBL" id="MGHY01000018">
    <property type="protein sequence ID" value="OGM79261.1"/>
    <property type="molecule type" value="Genomic_DNA"/>
</dbReference>
<evidence type="ECO:0000256" key="8">
    <source>
        <dbReference type="SAM" id="Phobius"/>
    </source>
</evidence>
<evidence type="ECO:0000256" key="4">
    <source>
        <dbReference type="ARBA" id="ARBA00022679"/>
    </source>
</evidence>
<keyword evidence="5 8" id="KW-0812">Transmembrane</keyword>
<dbReference type="STRING" id="1802538.A2382_00555"/>
<evidence type="ECO:0000256" key="7">
    <source>
        <dbReference type="ARBA" id="ARBA00023136"/>
    </source>
</evidence>
<evidence type="ECO:0000256" key="3">
    <source>
        <dbReference type="ARBA" id="ARBA00022676"/>
    </source>
</evidence>